<dbReference type="InterPro" id="IPR014756">
    <property type="entry name" value="Ig_E-set"/>
</dbReference>
<feature type="compositionally biased region" description="Pro residues" evidence="5">
    <location>
        <begin position="116"/>
        <end position="126"/>
    </location>
</feature>
<dbReference type="InterPro" id="IPR032694">
    <property type="entry name" value="CopC/D"/>
</dbReference>
<evidence type="ECO:0000256" key="3">
    <source>
        <dbReference type="ARBA" id="ARBA00022729"/>
    </source>
</evidence>
<feature type="transmembrane region" description="Helical" evidence="6">
    <location>
        <begin position="175"/>
        <end position="194"/>
    </location>
</feature>
<evidence type="ECO:0000256" key="1">
    <source>
        <dbReference type="ARBA" id="ARBA00004196"/>
    </source>
</evidence>
<dbReference type="Gene3D" id="2.60.40.1220">
    <property type="match status" value="1"/>
</dbReference>
<dbReference type="EMBL" id="JACHJN010000011">
    <property type="protein sequence ID" value="MBB5959429.1"/>
    <property type="molecule type" value="Genomic_DNA"/>
</dbReference>
<keyword evidence="2" id="KW-0479">Metal-binding</keyword>
<organism evidence="8 9">
    <name type="scientific">Saccharothrix tamanrassetensis</name>
    <dbReference type="NCBI Taxonomy" id="1051531"/>
    <lineage>
        <taxon>Bacteria</taxon>
        <taxon>Bacillati</taxon>
        <taxon>Actinomycetota</taxon>
        <taxon>Actinomycetes</taxon>
        <taxon>Pseudonocardiales</taxon>
        <taxon>Pseudonocardiaceae</taxon>
        <taxon>Saccharothrix</taxon>
    </lineage>
</organism>
<evidence type="ECO:0000256" key="2">
    <source>
        <dbReference type="ARBA" id="ARBA00022723"/>
    </source>
</evidence>
<feature type="compositionally biased region" description="Polar residues" evidence="5">
    <location>
        <begin position="133"/>
        <end position="145"/>
    </location>
</feature>
<feature type="region of interest" description="Disordered" evidence="5">
    <location>
        <begin position="114"/>
        <end position="145"/>
    </location>
</feature>
<evidence type="ECO:0000313" key="9">
    <source>
        <dbReference type="Proteomes" id="UP000547510"/>
    </source>
</evidence>
<dbReference type="GO" id="GO:0046688">
    <property type="term" value="P:response to copper ion"/>
    <property type="evidence" value="ECO:0007669"/>
    <property type="project" value="InterPro"/>
</dbReference>
<keyword evidence="6" id="KW-1133">Transmembrane helix</keyword>
<dbReference type="PANTHER" id="PTHR34820:SF4">
    <property type="entry name" value="INNER MEMBRANE PROTEIN YEBZ"/>
    <property type="match status" value="1"/>
</dbReference>
<keyword evidence="3" id="KW-0732">Signal</keyword>
<dbReference type="InterPro" id="IPR007348">
    <property type="entry name" value="CopC_dom"/>
</dbReference>
<dbReference type="GO" id="GO:0005886">
    <property type="term" value="C:plasma membrane"/>
    <property type="evidence" value="ECO:0007669"/>
    <property type="project" value="TreeGrafter"/>
</dbReference>
<evidence type="ECO:0000259" key="7">
    <source>
        <dbReference type="Pfam" id="PF04234"/>
    </source>
</evidence>
<dbReference type="GO" id="GO:0006825">
    <property type="term" value="P:copper ion transport"/>
    <property type="evidence" value="ECO:0007669"/>
    <property type="project" value="InterPro"/>
</dbReference>
<dbReference type="InterPro" id="IPR014755">
    <property type="entry name" value="Cu-Rt/internalin_Ig-like"/>
</dbReference>
<keyword evidence="9" id="KW-1185">Reference proteome</keyword>
<evidence type="ECO:0000256" key="5">
    <source>
        <dbReference type="SAM" id="MobiDB-lite"/>
    </source>
</evidence>
<dbReference type="GO" id="GO:0030313">
    <property type="term" value="C:cell envelope"/>
    <property type="evidence" value="ECO:0007669"/>
    <property type="project" value="UniProtKB-SubCell"/>
</dbReference>
<keyword evidence="6" id="KW-0812">Transmembrane</keyword>
<keyword evidence="6" id="KW-0472">Membrane</keyword>
<dbReference type="Pfam" id="PF04234">
    <property type="entry name" value="CopC"/>
    <property type="match status" value="1"/>
</dbReference>
<dbReference type="GO" id="GO:0005507">
    <property type="term" value="F:copper ion binding"/>
    <property type="evidence" value="ECO:0007669"/>
    <property type="project" value="InterPro"/>
</dbReference>
<evidence type="ECO:0000256" key="6">
    <source>
        <dbReference type="SAM" id="Phobius"/>
    </source>
</evidence>
<dbReference type="PANTHER" id="PTHR34820">
    <property type="entry name" value="INNER MEMBRANE PROTEIN YEBZ"/>
    <property type="match status" value="1"/>
</dbReference>
<comment type="caution">
    <text evidence="8">The sequence shown here is derived from an EMBL/GenBank/DDBJ whole genome shotgun (WGS) entry which is preliminary data.</text>
</comment>
<evidence type="ECO:0000256" key="4">
    <source>
        <dbReference type="ARBA" id="ARBA00023008"/>
    </source>
</evidence>
<accession>A0A841CQ53</accession>
<keyword evidence="4" id="KW-0186">Copper</keyword>
<dbReference type="RefSeq" id="WP_184696315.1">
    <property type="nucleotide sequence ID" value="NZ_JACHJN010000011.1"/>
</dbReference>
<dbReference type="AlphaFoldDB" id="A0A841CQ53"/>
<sequence length="204" mass="20264">MATLALLGAVPQAAAHTDLLSSDPANGATLPQPPTKLTLTFSEPVPAESATVTVTAPDGSQWKAGEVSASGATLTIPVAPDPATSGQYVLSWQVVALDGDYVSGKTTFSLTLPATAVPPTPAPQPATPTTAQNGTSTPPSNEPTALTLSAFASAPATTQASASQAATSEGSGLPVWVWIVGALVLLAIGAAVALRLKDRKSGAE</sequence>
<dbReference type="SUPFAM" id="SSF81296">
    <property type="entry name" value="E set domains"/>
    <property type="match status" value="1"/>
</dbReference>
<comment type="subcellular location">
    <subcellularLocation>
        <location evidence="1">Cell envelope</location>
    </subcellularLocation>
</comment>
<evidence type="ECO:0000313" key="8">
    <source>
        <dbReference type="EMBL" id="MBB5959429.1"/>
    </source>
</evidence>
<feature type="domain" description="CopC" evidence="7">
    <location>
        <begin position="16"/>
        <end position="109"/>
    </location>
</feature>
<reference evidence="8 9" key="1">
    <citation type="submission" date="2020-08" db="EMBL/GenBank/DDBJ databases">
        <title>Genomic Encyclopedia of Type Strains, Phase III (KMG-III): the genomes of soil and plant-associated and newly described type strains.</title>
        <authorList>
            <person name="Whitman W."/>
        </authorList>
    </citation>
    <scope>NUCLEOTIDE SEQUENCE [LARGE SCALE GENOMIC DNA]</scope>
    <source>
        <strain evidence="8 9">CECT 8640</strain>
    </source>
</reference>
<proteinExistence type="predicted"/>
<dbReference type="GO" id="GO:0042597">
    <property type="term" value="C:periplasmic space"/>
    <property type="evidence" value="ECO:0007669"/>
    <property type="project" value="InterPro"/>
</dbReference>
<dbReference type="Proteomes" id="UP000547510">
    <property type="component" value="Unassembled WGS sequence"/>
</dbReference>
<gene>
    <name evidence="8" type="ORF">FHS29_006050</name>
</gene>
<protein>
    <recommendedName>
        <fullName evidence="7">CopC domain-containing protein</fullName>
    </recommendedName>
</protein>
<name>A0A841CQ53_9PSEU</name>